<proteinExistence type="predicted"/>
<dbReference type="PANTHER" id="PTHR46889">
    <property type="entry name" value="TRANSPOSASE INSF FOR INSERTION SEQUENCE IS3B-RELATED"/>
    <property type="match status" value="1"/>
</dbReference>
<organism evidence="3 5">
    <name type="scientific">Avibacterium endocarditidis</name>
    <dbReference type="NCBI Taxonomy" id="380674"/>
    <lineage>
        <taxon>Bacteria</taxon>
        <taxon>Pseudomonadati</taxon>
        <taxon>Pseudomonadota</taxon>
        <taxon>Gammaproteobacteria</taxon>
        <taxon>Pasteurellales</taxon>
        <taxon>Pasteurellaceae</taxon>
        <taxon>Avibacterium</taxon>
    </lineage>
</organism>
<dbReference type="RefSeq" id="WP_103855324.1">
    <property type="nucleotide sequence ID" value="NZ_CBCSDH010000035.1"/>
</dbReference>
<evidence type="ECO:0000313" key="4">
    <source>
        <dbReference type="EMBL" id="POY42379.1"/>
    </source>
</evidence>
<dbReference type="InterPro" id="IPR001584">
    <property type="entry name" value="Integrase_cat-core"/>
</dbReference>
<feature type="compositionally biased region" description="Basic and acidic residues" evidence="1">
    <location>
        <begin position="125"/>
        <end position="136"/>
    </location>
</feature>
<feature type="region of interest" description="Disordered" evidence="1">
    <location>
        <begin position="114"/>
        <end position="136"/>
    </location>
</feature>
<evidence type="ECO:0000313" key="3">
    <source>
        <dbReference type="EMBL" id="POY42319.1"/>
    </source>
</evidence>
<reference evidence="3 5" key="1">
    <citation type="submission" date="2018-02" db="EMBL/GenBank/DDBJ databases">
        <title>Classification genera of Pasteurellaceae by whole genome sequence comparison.</title>
        <authorList>
            <person name="Christensen H."/>
        </authorList>
    </citation>
    <scope>NUCLEOTIDE SEQUENCE [LARGE SCALE GENOMIC DNA]</scope>
    <source>
        <strain evidence="3 5">20186H4H1</strain>
    </source>
</reference>
<dbReference type="EMBL" id="PQVI01000076">
    <property type="protein sequence ID" value="POY42379.1"/>
    <property type="molecule type" value="Genomic_DNA"/>
</dbReference>
<dbReference type="Pfam" id="PF00665">
    <property type="entry name" value="rve"/>
    <property type="match status" value="1"/>
</dbReference>
<dbReference type="Proteomes" id="UP000237229">
    <property type="component" value="Unassembled WGS sequence"/>
</dbReference>
<accession>A0ABX4ZTF6</accession>
<protein>
    <recommendedName>
        <fullName evidence="2">Integrase catalytic domain-containing protein</fullName>
    </recommendedName>
</protein>
<feature type="domain" description="Integrase catalytic" evidence="2">
    <location>
        <begin position="57"/>
        <end position="125"/>
    </location>
</feature>
<dbReference type="InterPro" id="IPR012337">
    <property type="entry name" value="RNaseH-like_sf"/>
</dbReference>
<dbReference type="PANTHER" id="PTHR46889:SF4">
    <property type="entry name" value="TRANSPOSASE INSO FOR INSERTION SEQUENCE ELEMENT IS911B-RELATED"/>
    <property type="match status" value="1"/>
</dbReference>
<keyword evidence="5" id="KW-1185">Reference proteome</keyword>
<dbReference type="InterPro" id="IPR050900">
    <property type="entry name" value="Transposase_IS3/IS150/IS904"/>
</dbReference>
<gene>
    <name evidence="4" type="ORF">C3Z13_05955</name>
    <name evidence="3" type="ORF">C3Z13_06370</name>
</gene>
<evidence type="ECO:0000313" key="5">
    <source>
        <dbReference type="Proteomes" id="UP000237229"/>
    </source>
</evidence>
<name>A0ABX4ZTF6_9PAST</name>
<evidence type="ECO:0000256" key="1">
    <source>
        <dbReference type="SAM" id="MobiDB-lite"/>
    </source>
</evidence>
<comment type="caution">
    <text evidence="3">The sequence shown here is derived from an EMBL/GenBank/DDBJ whole genome shotgun (WGS) entry which is preliminary data.</text>
</comment>
<dbReference type="EMBL" id="PQVI01000081">
    <property type="protein sequence ID" value="POY42319.1"/>
    <property type="molecule type" value="Genomic_DNA"/>
</dbReference>
<evidence type="ECO:0000259" key="2">
    <source>
        <dbReference type="Pfam" id="PF00665"/>
    </source>
</evidence>
<sequence length="136" mass="15350">MSKVTRARALSKWKNGAETNASPKYPLLRKAKKRMKMGGAAYLAPNLMARNFKAKALNEKWVTDVTEFRVGNEKLYLSPMMDLANREIIAYQIGRRQRFGLVSKMLKEALSKRGSGAAPLIHSNQDSKHESQGELR</sequence>
<dbReference type="SUPFAM" id="SSF53098">
    <property type="entry name" value="Ribonuclease H-like"/>
    <property type="match status" value="1"/>
</dbReference>